<dbReference type="SUPFAM" id="SSF101148">
    <property type="entry name" value="Plant invertase/pectin methylesterase inhibitor"/>
    <property type="match status" value="2"/>
</dbReference>
<dbReference type="EMBL" id="CM018037">
    <property type="protein sequence ID" value="KAA8539807.1"/>
    <property type="molecule type" value="Genomic_DNA"/>
</dbReference>
<name>A0A5J5BDJ2_9ASTE</name>
<reference evidence="4 5" key="1">
    <citation type="submission" date="2019-09" db="EMBL/GenBank/DDBJ databases">
        <title>A chromosome-level genome assembly of the Chinese tupelo Nyssa sinensis.</title>
        <authorList>
            <person name="Yang X."/>
            <person name="Kang M."/>
            <person name="Yang Y."/>
            <person name="Xiong H."/>
            <person name="Wang M."/>
            <person name="Zhang Z."/>
            <person name="Wang Z."/>
            <person name="Wu H."/>
            <person name="Ma T."/>
            <person name="Liu J."/>
            <person name="Xi Z."/>
        </authorList>
    </citation>
    <scope>NUCLEOTIDE SEQUENCE [LARGE SCALE GENOMIC DNA]</scope>
    <source>
        <strain evidence="4">J267</strain>
        <tissue evidence="4">Leaf</tissue>
    </source>
</reference>
<dbReference type="PANTHER" id="PTHR31080:SF87">
    <property type="entry name" value="PECTINESTERASE INHIBITOR 7"/>
    <property type="match status" value="1"/>
</dbReference>
<dbReference type="SMART" id="SM00856">
    <property type="entry name" value="PMEI"/>
    <property type="match status" value="1"/>
</dbReference>
<keyword evidence="1 2" id="KW-0732">Signal</keyword>
<dbReference type="NCBIfam" id="TIGR01614">
    <property type="entry name" value="PME_inhib"/>
    <property type="match status" value="2"/>
</dbReference>
<evidence type="ECO:0000313" key="5">
    <source>
        <dbReference type="Proteomes" id="UP000325577"/>
    </source>
</evidence>
<keyword evidence="5" id="KW-1185">Reference proteome</keyword>
<dbReference type="GO" id="GO:0046910">
    <property type="term" value="F:pectinesterase inhibitor activity"/>
    <property type="evidence" value="ECO:0007669"/>
    <property type="project" value="UniProtKB-ARBA"/>
</dbReference>
<organism evidence="4 5">
    <name type="scientific">Nyssa sinensis</name>
    <dbReference type="NCBI Taxonomy" id="561372"/>
    <lineage>
        <taxon>Eukaryota</taxon>
        <taxon>Viridiplantae</taxon>
        <taxon>Streptophyta</taxon>
        <taxon>Embryophyta</taxon>
        <taxon>Tracheophyta</taxon>
        <taxon>Spermatophyta</taxon>
        <taxon>Magnoliopsida</taxon>
        <taxon>eudicotyledons</taxon>
        <taxon>Gunneridae</taxon>
        <taxon>Pentapetalae</taxon>
        <taxon>asterids</taxon>
        <taxon>Cornales</taxon>
        <taxon>Nyssaceae</taxon>
        <taxon>Nyssa</taxon>
    </lineage>
</organism>
<gene>
    <name evidence="4" type="ORF">F0562_026499</name>
</gene>
<dbReference type="InterPro" id="IPR035513">
    <property type="entry name" value="Invertase/methylesterase_inhib"/>
</dbReference>
<evidence type="ECO:0000313" key="4">
    <source>
        <dbReference type="EMBL" id="KAA8539807.1"/>
    </source>
</evidence>
<proteinExistence type="predicted"/>
<sequence length="261" mass="27997">MAKLNLPLLPLILSLLFIAARAAESTAAPSNFIKASCSATTYPALCVQSLSMYATAIQKSPRQLAQTALSVSLDRAQTTKTFITKLTKFKGLKTREYEAIKDCLEEISDTVDRLSQSIRELKHTGKAGGPDFQWRMSNVETWVSAALTDDSTCMDGFAGKALNGRIKTSVRARVTHVAQVTSPASAGNFIDASCKATLYPAFCVQSLSVHAAKIQENPYQLANVALSESLARAQSTKAFLSKLNGKQAKKGGALKDCLGQS</sequence>
<dbReference type="Proteomes" id="UP000325577">
    <property type="component" value="Linkage Group LG14"/>
</dbReference>
<dbReference type="CDD" id="cd15798">
    <property type="entry name" value="PMEI-like_3"/>
    <property type="match status" value="1"/>
</dbReference>
<dbReference type="OrthoDB" id="1430376at2759"/>
<evidence type="ECO:0000256" key="2">
    <source>
        <dbReference type="SAM" id="SignalP"/>
    </source>
</evidence>
<feature type="chain" id="PRO_5023830173" description="Pectinesterase inhibitor domain-containing protein" evidence="2">
    <location>
        <begin position="23"/>
        <end position="261"/>
    </location>
</feature>
<dbReference type="Gene3D" id="1.20.140.40">
    <property type="entry name" value="Invertase/pectin methylesterase inhibitor family protein"/>
    <property type="match status" value="2"/>
</dbReference>
<feature type="domain" description="Pectinesterase inhibitor" evidence="3">
    <location>
        <begin position="28"/>
        <end position="187"/>
    </location>
</feature>
<dbReference type="PANTHER" id="PTHR31080">
    <property type="entry name" value="PECTINESTERASE INHIBITOR-LIKE"/>
    <property type="match status" value="1"/>
</dbReference>
<dbReference type="InterPro" id="IPR006501">
    <property type="entry name" value="Pectinesterase_inhib_dom"/>
</dbReference>
<dbReference type="FunFam" id="1.20.140.40:FF:000005">
    <property type="entry name" value="Pectin methylesterase inhibitor 1"/>
    <property type="match status" value="1"/>
</dbReference>
<accession>A0A5J5BDJ2</accession>
<evidence type="ECO:0000256" key="1">
    <source>
        <dbReference type="ARBA" id="ARBA00022729"/>
    </source>
</evidence>
<protein>
    <recommendedName>
        <fullName evidence="3">Pectinesterase inhibitor domain-containing protein</fullName>
    </recommendedName>
</protein>
<feature type="signal peptide" evidence="2">
    <location>
        <begin position="1"/>
        <end position="22"/>
    </location>
</feature>
<dbReference type="AlphaFoldDB" id="A0A5J5BDJ2"/>
<dbReference type="InterPro" id="IPR051955">
    <property type="entry name" value="PME_Inhibitor"/>
</dbReference>
<evidence type="ECO:0000259" key="3">
    <source>
        <dbReference type="SMART" id="SM00856"/>
    </source>
</evidence>
<dbReference type="Pfam" id="PF04043">
    <property type="entry name" value="PMEI"/>
    <property type="match status" value="2"/>
</dbReference>